<dbReference type="GO" id="GO:0010494">
    <property type="term" value="C:cytoplasmic stress granule"/>
    <property type="evidence" value="ECO:0007669"/>
    <property type="project" value="TreeGrafter"/>
</dbReference>
<feature type="region of interest" description="Disordered" evidence="4">
    <location>
        <begin position="1"/>
        <end position="24"/>
    </location>
</feature>
<name>A0AA39F975_9HYME</name>
<feature type="compositionally biased region" description="Basic and acidic residues" evidence="4">
    <location>
        <begin position="1048"/>
        <end position="1067"/>
    </location>
</feature>
<dbReference type="GO" id="GO:0045727">
    <property type="term" value="P:positive regulation of translation"/>
    <property type="evidence" value="ECO:0007669"/>
    <property type="project" value="TreeGrafter"/>
</dbReference>
<evidence type="ECO:0000259" key="5">
    <source>
        <dbReference type="PROSITE" id="PS50961"/>
    </source>
</evidence>
<keyword evidence="7" id="KW-1185">Reference proteome</keyword>
<protein>
    <recommendedName>
        <fullName evidence="2">La-related protein 1</fullName>
    </recommendedName>
</protein>
<feature type="compositionally biased region" description="Polar residues" evidence="4">
    <location>
        <begin position="338"/>
        <end position="354"/>
    </location>
</feature>
<dbReference type="Proteomes" id="UP001168990">
    <property type="component" value="Unassembled WGS sequence"/>
</dbReference>
<feature type="compositionally biased region" description="Basic and acidic residues" evidence="4">
    <location>
        <begin position="105"/>
        <end position="126"/>
    </location>
</feature>
<feature type="compositionally biased region" description="Basic and acidic residues" evidence="4">
    <location>
        <begin position="160"/>
        <end position="170"/>
    </location>
</feature>
<feature type="compositionally biased region" description="Polar residues" evidence="4">
    <location>
        <begin position="79"/>
        <end position="91"/>
    </location>
</feature>
<dbReference type="Pfam" id="PF05383">
    <property type="entry name" value="La"/>
    <property type="match status" value="1"/>
</dbReference>
<dbReference type="GO" id="GO:0000339">
    <property type="term" value="F:RNA cap binding"/>
    <property type="evidence" value="ECO:0007669"/>
    <property type="project" value="InterPro"/>
</dbReference>
<evidence type="ECO:0000313" key="6">
    <source>
        <dbReference type="EMBL" id="KAK0165223.1"/>
    </source>
</evidence>
<dbReference type="EMBL" id="JAQQBS010001422">
    <property type="protein sequence ID" value="KAK0165223.1"/>
    <property type="molecule type" value="Genomic_DNA"/>
</dbReference>
<evidence type="ECO:0000256" key="2">
    <source>
        <dbReference type="ARBA" id="ARBA00072183"/>
    </source>
</evidence>
<sequence length="1455" mass="164293">MAAKVATTTQGGSDSQECPGVSYASVLNPKGANVELHQREVNKDNNKENIGQVVSTTVNAKERITTQNQGSIPKVKTYQKSNRRFNSFSSTKVEKRTYHGNSTQQHERDSSKVNSESGHERKESRQTRVNQDINIINNGDVNNDGEFQTVAPKSARRKEKLQEKYRDHHVQRERHRHHDRHPPHHHHQHHPRGHSAGSKERTHKDRPERHSGEHTIINKDTKDEKDDGVTEGDGENSRPVKYVEAPLPAINPWTKSKVSTLIPPPSSSSSSSSSSQSTSSTTTAAAAATTTTTTNPTIPVAKPAIKTSTSASKIVTSAPAASPKTVVSVPSPAVESISVPNPDSAPSVSLNNPTPIEKKQTRIEKEKRVLQPQQQQGKILENGPTNGVQPTIVKAPKDRRKFNQKASDFTDIGDWPSLGAQGEKKTPVSAPRLNGVLEQQSNSKDSSGGNVEGKTKENKEQNHCQEDSDEQTEGNDKKKKVNKQKWVPLEIDITKSRGKRERSPKHHSHRDRNGETNEEIAKEKEYERTGYSYRNGRGARSYRGRSGRGRGAARGGFRQRHDVDYSEYAADYSQISKFGHTDPSYMMPYMGTFYFNNTSYINLDKTTLKEYIRKQIEYYFSEENLLRDFFMRRKMDSQGFIPITLIASFHRVQALTTDVALVIESILESDKLEMIDCFKVRTVIDPLKWPILIESTMGTYGDLPENAHIHLIQPEVCSIVTPLVQEFCPAATPLAAIPAPPLPRVIQSLVMPHARLSESESISSSTGDTLNPDVPEFVPVIISGNTNEIVINHDENNQSKDEATIANAIGDLTAATDEPSVEAESSHELSTVQMNGEIDPVANDVWKEVKRRVKQPPKDKREEGGRAHMNKLSCKNDQKEEEREELDFQFDEELDTPPPTGRHNAFSEWSEDDDDYELSDRDIDKLLIVTQCTANLTSRVPKHDGHNRTGEWTTRVKMTQDLEQAINDGLYYYEEDLWGEDGQWHGSLSSSVGSYKTVNVISQAAFEKLAPKAPRKANPEVPPPPPPPPSSEDLEISQPSTQTLNSNVEDKKDRKIEKSRRQEIQRENRRRGKVPRFFAVVKDEPAVDPRTPRKRKTRHSNNPPVEHHVGWIMDVREHRQRTYSTGSSTGTSPNEGFLASSYGSQPQSLPTFQHPSHSLLKENGFTQQIYHKYHSRCLKERKRLGIGQSQEMNTLFRFWSFFLRENFNRTMYEEFRNIAKEDAIDGYRYGLECLFRYYSYGLEKKFRPQLYKDFQIETISDYENGQLYGLEKFWAFLKYYKHADKLQVEPQLAEYLSGFKSIEDFRVVEPQINEMLQGFGTNRRSSNNQQRNRSVSESGGDTDVSPRNRIRRLSGGSGSTVTLPTQNVVNATGTLQNATSSASVNLNQYRHRSGSFGSGRLGHSNAKRDLNKQQYQSRNPSNFGSYTRLQEIPKTHNFTSSTKAETSSTMINTQK</sequence>
<feature type="compositionally biased region" description="Polar residues" evidence="4">
    <location>
        <begin position="1412"/>
        <end position="1428"/>
    </location>
</feature>
<dbReference type="InterPro" id="IPR006630">
    <property type="entry name" value="La_HTH"/>
</dbReference>
<feature type="region of interest" description="Disordered" evidence="4">
    <location>
        <begin position="1382"/>
        <end position="1455"/>
    </location>
</feature>
<feature type="region of interest" description="Disordered" evidence="4">
    <location>
        <begin position="850"/>
        <end position="913"/>
    </location>
</feature>
<reference evidence="6" key="2">
    <citation type="submission" date="2023-03" db="EMBL/GenBank/DDBJ databases">
        <authorList>
            <person name="Inwood S.N."/>
            <person name="Skelly J.G."/>
            <person name="Guhlin J."/>
            <person name="Harrop T.W.R."/>
            <person name="Goldson S.G."/>
            <person name="Dearden P.K."/>
        </authorList>
    </citation>
    <scope>NUCLEOTIDE SEQUENCE</scope>
    <source>
        <strain evidence="6">Irish</strain>
        <tissue evidence="6">Whole body</tissue>
    </source>
</reference>
<dbReference type="SMART" id="SM00715">
    <property type="entry name" value="LA"/>
    <property type="match status" value="1"/>
</dbReference>
<dbReference type="SMART" id="SM00684">
    <property type="entry name" value="DM15"/>
    <property type="match status" value="3"/>
</dbReference>
<dbReference type="PANTHER" id="PTHR22792:SF132">
    <property type="entry name" value="LA-RELATED PROTEIN 1"/>
    <property type="match status" value="1"/>
</dbReference>
<dbReference type="Pfam" id="PF21071">
    <property type="entry name" value="LARP1_HEAT"/>
    <property type="match status" value="1"/>
</dbReference>
<dbReference type="Gene3D" id="1.10.10.10">
    <property type="entry name" value="Winged helix-like DNA-binding domain superfamily/Winged helix DNA-binding domain"/>
    <property type="match status" value="1"/>
</dbReference>
<dbReference type="GO" id="GO:0005829">
    <property type="term" value="C:cytosol"/>
    <property type="evidence" value="ECO:0007669"/>
    <property type="project" value="TreeGrafter"/>
</dbReference>
<feature type="compositionally biased region" description="Basic residues" evidence="4">
    <location>
        <begin position="496"/>
        <end position="510"/>
    </location>
</feature>
<organism evidence="6 7">
    <name type="scientific">Microctonus aethiopoides</name>
    <dbReference type="NCBI Taxonomy" id="144406"/>
    <lineage>
        <taxon>Eukaryota</taxon>
        <taxon>Metazoa</taxon>
        <taxon>Ecdysozoa</taxon>
        <taxon>Arthropoda</taxon>
        <taxon>Hexapoda</taxon>
        <taxon>Insecta</taxon>
        <taxon>Pterygota</taxon>
        <taxon>Neoptera</taxon>
        <taxon>Endopterygota</taxon>
        <taxon>Hymenoptera</taxon>
        <taxon>Apocrita</taxon>
        <taxon>Ichneumonoidea</taxon>
        <taxon>Braconidae</taxon>
        <taxon>Euphorinae</taxon>
        <taxon>Microctonus</taxon>
    </lineage>
</organism>
<comment type="caution">
    <text evidence="6">The sequence shown here is derived from an EMBL/GenBank/DDBJ whole genome shotgun (WGS) entry which is preliminary data.</text>
</comment>
<feature type="compositionally biased region" description="Polar residues" evidence="4">
    <location>
        <begin position="371"/>
        <end position="389"/>
    </location>
</feature>
<dbReference type="SUPFAM" id="SSF46785">
    <property type="entry name" value="Winged helix' DNA-binding domain"/>
    <property type="match status" value="1"/>
</dbReference>
<feature type="compositionally biased region" description="Polar residues" evidence="4">
    <location>
        <begin position="1037"/>
        <end position="1047"/>
    </location>
</feature>
<feature type="region of interest" description="Disordered" evidence="4">
    <location>
        <begin position="79"/>
        <end position="243"/>
    </location>
</feature>
<dbReference type="InterPro" id="IPR045180">
    <property type="entry name" value="La_dom_prot"/>
</dbReference>
<dbReference type="PROSITE" id="PS50961">
    <property type="entry name" value="HTH_LA"/>
    <property type="match status" value="1"/>
</dbReference>
<dbReference type="InterPro" id="IPR036390">
    <property type="entry name" value="WH_DNA-bd_sf"/>
</dbReference>
<proteinExistence type="predicted"/>
<feature type="region of interest" description="Disordered" evidence="4">
    <location>
        <begin position="255"/>
        <end position="557"/>
    </location>
</feature>
<reference evidence="6" key="1">
    <citation type="journal article" date="2023" name="bioRxiv">
        <title>Scaffold-level genome assemblies of two parasitoid biocontrol wasps reveal the parthenogenesis mechanism and an associated novel virus.</title>
        <authorList>
            <person name="Inwood S."/>
            <person name="Skelly J."/>
            <person name="Guhlin J."/>
            <person name="Harrop T."/>
            <person name="Goldson S."/>
            <person name="Dearden P."/>
        </authorList>
    </citation>
    <scope>NUCLEOTIDE SEQUENCE</scope>
    <source>
        <strain evidence="6">Irish</strain>
        <tissue evidence="6">Whole body</tissue>
    </source>
</reference>
<feature type="compositionally biased region" description="Basic and acidic residues" evidence="4">
    <location>
        <begin position="856"/>
        <end position="866"/>
    </location>
</feature>
<feature type="compositionally biased region" description="Low complexity" evidence="4">
    <location>
        <begin position="129"/>
        <end position="145"/>
    </location>
</feature>
<gene>
    <name evidence="6" type="ORF">PV328_003759</name>
</gene>
<feature type="compositionally biased region" description="Low complexity" evidence="4">
    <location>
        <begin position="1322"/>
        <end position="1336"/>
    </location>
</feature>
<feature type="compositionally biased region" description="Pro residues" evidence="4">
    <location>
        <begin position="1020"/>
        <end position="1030"/>
    </location>
</feature>
<feature type="compositionally biased region" description="Acidic residues" evidence="4">
    <location>
        <begin position="882"/>
        <end position="895"/>
    </location>
</feature>
<dbReference type="InterPro" id="IPR006607">
    <property type="entry name" value="DM15"/>
</dbReference>
<dbReference type="InterPro" id="IPR036388">
    <property type="entry name" value="WH-like_DNA-bd_sf"/>
</dbReference>
<feature type="compositionally biased region" description="Low complexity" evidence="4">
    <location>
        <begin position="267"/>
        <end position="294"/>
    </location>
</feature>
<evidence type="ECO:0000256" key="4">
    <source>
        <dbReference type="SAM" id="MobiDB-lite"/>
    </source>
</evidence>
<feature type="compositionally biased region" description="Basic and acidic residues" evidence="4">
    <location>
        <begin position="1081"/>
        <end position="1091"/>
    </location>
</feature>
<feature type="compositionally biased region" description="Polar residues" evidence="4">
    <location>
        <begin position="1"/>
        <end position="16"/>
    </location>
</feature>
<feature type="compositionally biased region" description="Polar residues" evidence="4">
    <location>
        <begin position="437"/>
        <end position="449"/>
    </location>
</feature>
<feature type="region of interest" description="Disordered" evidence="4">
    <location>
        <begin position="1318"/>
        <end position="1364"/>
    </location>
</feature>
<feature type="domain" description="HTH La-type RNA-binding" evidence="5">
    <location>
        <begin position="602"/>
        <end position="693"/>
    </location>
</feature>
<keyword evidence="1 3" id="KW-0694">RNA-binding</keyword>
<dbReference type="GO" id="GO:0008187">
    <property type="term" value="F:poly-pyrimidine tract binding"/>
    <property type="evidence" value="ECO:0007669"/>
    <property type="project" value="UniProtKB-ARBA"/>
</dbReference>
<evidence type="ECO:0000256" key="3">
    <source>
        <dbReference type="PROSITE-ProRule" id="PRU00332"/>
    </source>
</evidence>
<dbReference type="GO" id="GO:0048255">
    <property type="term" value="P:mRNA stabilization"/>
    <property type="evidence" value="ECO:0007669"/>
    <property type="project" value="InterPro"/>
</dbReference>
<feature type="compositionally biased region" description="Basic and acidic residues" evidence="4">
    <location>
        <begin position="453"/>
        <end position="466"/>
    </location>
</feature>
<feature type="compositionally biased region" description="Polar residues" evidence="4">
    <location>
        <begin position="1436"/>
        <end position="1455"/>
    </location>
</feature>
<accession>A0AA39F975</accession>
<dbReference type="FunFam" id="1.10.10.10:FF:000131">
    <property type="entry name" value="la-related protein 1B isoform X2"/>
    <property type="match status" value="1"/>
</dbReference>
<feature type="compositionally biased region" description="Basic and acidic residues" evidence="4">
    <location>
        <begin position="511"/>
        <end position="528"/>
    </location>
</feature>
<feature type="region of interest" description="Disordered" evidence="4">
    <location>
        <begin position="1010"/>
        <end position="1106"/>
    </location>
</feature>
<feature type="compositionally biased region" description="Low complexity" evidence="4">
    <location>
        <begin position="530"/>
        <end position="539"/>
    </location>
</feature>
<feature type="compositionally biased region" description="Basic and acidic residues" evidence="4">
    <location>
        <begin position="197"/>
        <end position="228"/>
    </location>
</feature>
<feature type="compositionally biased region" description="Basic residues" evidence="4">
    <location>
        <begin position="171"/>
        <end position="193"/>
    </location>
</feature>
<evidence type="ECO:0000313" key="7">
    <source>
        <dbReference type="Proteomes" id="UP001168990"/>
    </source>
</evidence>
<feature type="compositionally biased region" description="Polar residues" evidence="4">
    <location>
        <begin position="306"/>
        <end position="315"/>
    </location>
</feature>
<evidence type="ECO:0000256" key="1">
    <source>
        <dbReference type="ARBA" id="ARBA00022884"/>
    </source>
</evidence>
<feature type="compositionally biased region" description="Basic and acidic residues" evidence="4">
    <location>
        <begin position="356"/>
        <end position="369"/>
    </location>
</feature>
<dbReference type="PANTHER" id="PTHR22792">
    <property type="entry name" value="LUPUS LA PROTEIN-RELATED"/>
    <property type="match status" value="1"/>
</dbReference>